<evidence type="ECO:0000313" key="1">
    <source>
        <dbReference type="EMBL" id="CAK9101003.1"/>
    </source>
</evidence>
<reference evidence="1 2" key="1">
    <citation type="submission" date="2024-02" db="EMBL/GenBank/DDBJ databases">
        <authorList>
            <person name="Chen Y."/>
            <person name="Shah S."/>
            <person name="Dougan E. K."/>
            <person name="Thang M."/>
            <person name="Chan C."/>
        </authorList>
    </citation>
    <scope>NUCLEOTIDE SEQUENCE [LARGE SCALE GENOMIC DNA]</scope>
</reference>
<name>A0ABP0RMY8_9DINO</name>
<keyword evidence="1" id="KW-0378">Hydrolase</keyword>
<accession>A0ABP0RMY8</accession>
<dbReference type="GO" id="GO:0008233">
    <property type="term" value="F:peptidase activity"/>
    <property type="evidence" value="ECO:0007669"/>
    <property type="project" value="UniProtKB-KW"/>
</dbReference>
<gene>
    <name evidence="1" type="ORF">SCF082_LOCUS47235</name>
</gene>
<organism evidence="1 2">
    <name type="scientific">Durusdinium trenchii</name>
    <dbReference type="NCBI Taxonomy" id="1381693"/>
    <lineage>
        <taxon>Eukaryota</taxon>
        <taxon>Sar</taxon>
        <taxon>Alveolata</taxon>
        <taxon>Dinophyceae</taxon>
        <taxon>Suessiales</taxon>
        <taxon>Symbiodiniaceae</taxon>
        <taxon>Durusdinium</taxon>
    </lineage>
</organism>
<feature type="non-terminal residue" evidence="1">
    <location>
        <position position="1"/>
    </location>
</feature>
<dbReference type="Proteomes" id="UP001642464">
    <property type="component" value="Unassembled WGS sequence"/>
</dbReference>
<feature type="non-terminal residue" evidence="1">
    <location>
        <position position="108"/>
    </location>
</feature>
<evidence type="ECO:0000313" key="2">
    <source>
        <dbReference type="Proteomes" id="UP001642464"/>
    </source>
</evidence>
<proteinExistence type="predicted"/>
<dbReference type="GO" id="GO:0006508">
    <property type="term" value="P:proteolysis"/>
    <property type="evidence" value="ECO:0007669"/>
    <property type="project" value="UniProtKB-KW"/>
</dbReference>
<protein>
    <submittedName>
        <fullName evidence="1">26S protease regulatory subunit 6A</fullName>
    </submittedName>
</protein>
<dbReference type="EMBL" id="CAXAMM010041740">
    <property type="protein sequence ID" value="CAK9101003.1"/>
    <property type="molecule type" value="Genomic_DNA"/>
</dbReference>
<keyword evidence="2" id="KW-1185">Reference proteome</keyword>
<comment type="caution">
    <text evidence="1">The sequence shown here is derived from an EMBL/GenBank/DDBJ whole genome shotgun (WGS) entry which is preliminary data.</text>
</comment>
<sequence>EFERFMVRSLGRSEAEAAATLQALCPAVGQVRLTERQLDAMSFDLHLSALRLLLQAEYETSDQLMSFLDTSGDAQVSPGEWASGLSSHLISALNAQELFQRLDVGQMG</sequence>
<keyword evidence="1" id="KW-0645">Protease</keyword>